<dbReference type="EMBL" id="UGUY01000001">
    <property type="protein sequence ID" value="SUD69770.1"/>
    <property type="molecule type" value="Genomic_DNA"/>
</dbReference>
<accession>A0A379KQE6</accession>
<dbReference type="Pfam" id="PF20693">
    <property type="entry name" value="YobI-ATPase"/>
    <property type="match status" value="1"/>
</dbReference>
<reference evidence="2 3" key="1">
    <citation type="submission" date="2018-06" db="EMBL/GenBank/DDBJ databases">
        <authorList>
            <consortium name="Pathogen Informatics"/>
            <person name="Doyle S."/>
        </authorList>
    </citation>
    <scope>NUCLEOTIDE SEQUENCE [LARGE SCALE GENOMIC DNA]</scope>
    <source>
        <strain evidence="2 3">NCTC7914</strain>
    </source>
</reference>
<dbReference type="InterPro" id="IPR048428">
    <property type="entry name" value="YobI-NTPase"/>
</dbReference>
<proteinExistence type="predicted"/>
<evidence type="ECO:0000313" key="2">
    <source>
        <dbReference type="EMBL" id="SUD69770.1"/>
    </source>
</evidence>
<dbReference type="AlphaFoldDB" id="A0A379KQE6"/>
<organism evidence="2 3">
    <name type="scientific">Pseudomonas putida</name>
    <name type="common">Arthrobacter siderocapsulatus</name>
    <dbReference type="NCBI Taxonomy" id="303"/>
    <lineage>
        <taxon>Bacteria</taxon>
        <taxon>Pseudomonadati</taxon>
        <taxon>Pseudomonadota</taxon>
        <taxon>Gammaproteobacteria</taxon>
        <taxon>Pseudomonadales</taxon>
        <taxon>Pseudomonadaceae</taxon>
        <taxon>Pseudomonas</taxon>
    </lineage>
</organism>
<evidence type="ECO:0000259" key="1">
    <source>
        <dbReference type="Pfam" id="PF20693"/>
    </source>
</evidence>
<sequence length="1262" mass="142899">MFGRIRRGLGRCWWALVAGGRATRRSFLAGRNEDEPFFEPLTPVLVESGRVKRYERELLRALQSDEVLNLAITGGYGAGKSSVLKTFFEHHPSFNHIFVSLATFSKQRPAGSPELITAGAHGVQGDAAETPSTAATTENADLINRIEETIVQQLLYAVPAKDVPKTRLKRITQASTLRISWQTIRIAFIVMCALRLWAPKLKSLANVSLEWFLEWLMLVPEPLAVIGVIGGGIWALYAGLRLLSLFSIDGLTLKGGKLEATQHGSVLHKNIDEIIYCFERSEINVVVIEDLDRFDIQDIFFRLREINFIIRRSPQIKRPVHFIYAIRDEMFTVTDKTKFFDLIIPIIPVVNSENSREKLVELMRDRKVASRPLSDGLNPKLIETVCYYVDEMRLIKNIVNEYDIYANLLTQDGLVLDPNKLFAMVAVRNLYPEIYADLLKRKGVIHTIVEGYAAWVSGETNKMTMAVTNLRKRRAERELEVASDVAHLRACVWYEFMRRGELNSANSLWLQDQSTLTLVEFVTDEGFEKACRSANVWPLFDLNRYGSPKGSALQPMAVLKELSYETREARLDISLEEIDTELALLQKQITKLKTMPFREASVSGYGEIFAEQLKDCKLITYLLHRGFLDTDYSDYLGYFYEGSLTQSDKNLILALGRGETLDVGTPITNPERVAGKLDLDSLDKGKGILTHLITELTRHRVEDAENRNAQLSLILKSGHQHMDRLATAFDLAFVEEDRSAFVKAMYRIDPNLILQLLTYEKSLTAHEDLVVAVLHALTAEEAEQLQGRRGTFLKIINELSDVSKLVPHLEVGQMGWQWLKDKPARFFNIGEKTSPNDLKRLIEWGCIEPCLAMLRLLCRTLDPNPDDEQITYYRLRKLDTPTLDTIIAHSPRGFVEALLSQEGKLHENSESLLALLELLDSEEDEELRTRVFERTTGTVTRMAFIAPSLWLPAMKAERLEHPGEAVWTLFNSVILAPADSPEYVDLDDPSRSIFHDYVESNASTLAGQLWGKAEADSELQSFFINSGRVDNTTLSTLFAPIILTTSVVVGTSASMPSTRWKLFANEDFVAYSPEIAQLFAQNSPSLEPMYIAKRWKDARVHLSLDAMPVHLVTWLSRYKVGSITETFKMWSGVSLEMFSQCADSVAELANTCARANREQMSFPTSYLPVILHFITDDRLTATNRLEMLIQALQMNCHWGDVVPVLPLIGQEHGALLHKRRVCFSTSDDDRRLAEALKNRNFVGAVKPEAKRIIIYSRRNQLA</sequence>
<dbReference type="RefSeq" id="WP_115274836.1">
    <property type="nucleotide sequence ID" value="NZ_UGUY01000001.1"/>
</dbReference>
<feature type="domain" description="YobI-like P-loop NTPase" evidence="1">
    <location>
        <begin position="54"/>
        <end position="446"/>
    </location>
</feature>
<name>A0A379KQE6_PSEPU</name>
<gene>
    <name evidence="2" type="ORF">NCTC7914_03918</name>
</gene>
<evidence type="ECO:0000313" key="3">
    <source>
        <dbReference type="Proteomes" id="UP000254602"/>
    </source>
</evidence>
<protein>
    <recommendedName>
        <fullName evidence="1">YobI-like P-loop NTPase domain-containing protein</fullName>
    </recommendedName>
</protein>
<dbReference type="Proteomes" id="UP000254602">
    <property type="component" value="Unassembled WGS sequence"/>
</dbReference>